<name>A0A6A5VDZ4_9PLEO</name>
<gene>
    <name evidence="1" type="ORF">BU23DRAFT_641225</name>
</gene>
<dbReference type="Proteomes" id="UP000800036">
    <property type="component" value="Unassembled WGS sequence"/>
</dbReference>
<sequence>YGMHSCVHSWTISMLNDRWDERLERLALTCVASEVPSTNADRWWILQQRLLQHAASHEHSITNGTADIVGLEWALHSLCNLYTDQGKLAEAEAMYSRALQGFEEALGPKHTSTLSAVSNLGSLYADQGKLAEAEAMYSRMLQGYEEALGPKVMPSYLPALDTMSNFGNLLSRTGRKDTAKILYTRALVKYTTI</sequence>
<organism evidence="1 2">
    <name type="scientific">Bimuria novae-zelandiae CBS 107.79</name>
    <dbReference type="NCBI Taxonomy" id="1447943"/>
    <lineage>
        <taxon>Eukaryota</taxon>
        <taxon>Fungi</taxon>
        <taxon>Dikarya</taxon>
        <taxon>Ascomycota</taxon>
        <taxon>Pezizomycotina</taxon>
        <taxon>Dothideomycetes</taxon>
        <taxon>Pleosporomycetidae</taxon>
        <taxon>Pleosporales</taxon>
        <taxon>Massarineae</taxon>
        <taxon>Didymosphaeriaceae</taxon>
        <taxon>Bimuria</taxon>
    </lineage>
</organism>
<dbReference type="AlphaFoldDB" id="A0A6A5VDZ4"/>
<reference evidence="1" key="1">
    <citation type="journal article" date="2020" name="Stud. Mycol.">
        <title>101 Dothideomycetes genomes: a test case for predicting lifestyles and emergence of pathogens.</title>
        <authorList>
            <person name="Haridas S."/>
            <person name="Albert R."/>
            <person name="Binder M."/>
            <person name="Bloem J."/>
            <person name="Labutti K."/>
            <person name="Salamov A."/>
            <person name="Andreopoulos B."/>
            <person name="Baker S."/>
            <person name="Barry K."/>
            <person name="Bills G."/>
            <person name="Bluhm B."/>
            <person name="Cannon C."/>
            <person name="Castanera R."/>
            <person name="Culley D."/>
            <person name="Daum C."/>
            <person name="Ezra D."/>
            <person name="Gonzalez J."/>
            <person name="Henrissat B."/>
            <person name="Kuo A."/>
            <person name="Liang C."/>
            <person name="Lipzen A."/>
            <person name="Lutzoni F."/>
            <person name="Magnuson J."/>
            <person name="Mondo S."/>
            <person name="Nolan M."/>
            <person name="Ohm R."/>
            <person name="Pangilinan J."/>
            <person name="Park H.-J."/>
            <person name="Ramirez L."/>
            <person name="Alfaro M."/>
            <person name="Sun H."/>
            <person name="Tritt A."/>
            <person name="Yoshinaga Y."/>
            <person name="Zwiers L.-H."/>
            <person name="Turgeon B."/>
            <person name="Goodwin S."/>
            <person name="Spatafora J."/>
            <person name="Crous P."/>
            <person name="Grigoriev I."/>
        </authorList>
    </citation>
    <scope>NUCLEOTIDE SEQUENCE</scope>
    <source>
        <strain evidence="1">CBS 107.79</strain>
    </source>
</reference>
<accession>A0A6A5VDZ4</accession>
<dbReference type="OrthoDB" id="626167at2759"/>
<dbReference type="PANTHER" id="PTHR46082:SF6">
    <property type="entry name" value="AAA+ ATPASE DOMAIN-CONTAINING PROTEIN-RELATED"/>
    <property type="match status" value="1"/>
</dbReference>
<dbReference type="SUPFAM" id="SSF48452">
    <property type="entry name" value="TPR-like"/>
    <property type="match status" value="1"/>
</dbReference>
<keyword evidence="2" id="KW-1185">Reference proteome</keyword>
<dbReference type="InterPro" id="IPR011990">
    <property type="entry name" value="TPR-like_helical_dom_sf"/>
</dbReference>
<dbReference type="Gene3D" id="1.25.40.10">
    <property type="entry name" value="Tetratricopeptide repeat domain"/>
    <property type="match status" value="1"/>
</dbReference>
<evidence type="ECO:0000313" key="2">
    <source>
        <dbReference type="Proteomes" id="UP000800036"/>
    </source>
</evidence>
<dbReference type="PANTHER" id="PTHR46082">
    <property type="entry name" value="ATP/GTP-BINDING PROTEIN-RELATED"/>
    <property type="match status" value="1"/>
</dbReference>
<protein>
    <submittedName>
        <fullName evidence="1">Uncharacterized protein</fullName>
    </submittedName>
</protein>
<dbReference type="Pfam" id="PF13424">
    <property type="entry name" value="TPR_12"/>
    <property type="match status" value="1"/>
</dbReference>
<dbReference type="InterPro" id="IPR053137">
    <property type="entry name" value="NLR-like"/>
</dbReference>
<dbReference type="EMBL" id="ML976682">
    <property type="protein sequence ID" value="KAF1973246.1"/>
    <property type="molecule type" value="Genomic_DNA"/>
</dbReference>
<feature type="non-terminal residue" evidence="1">
    <location>
        <position position="1"/>
    </location>
</feature>
<proteinExistence type="predicted"/>
<evidence type="ECO:0000313" key="1">
    <source>
        <dbReference type="EMBL" id="KAF1973246.1"/>
    </source>
</evidence>